<reference evidence="2" key="1">
    <citation type="submission" date="2020-05" db="EMBL/GenBank/DDBJ databases">
        <title>WGS assembly of Panicum virgatum.</title>
        <authorList>
            <person name="Lovell J.T."/>
            <person name="Jenkins J."/>
            <person name="Shu S."/>
            <person name="Juenger T.E."/>
            <person name="Schmutz J."/>
        </authorList>
    </citation>
    <scope>NUCLEOTIDE SEQUENCE</scope>
    <source>
        <strain evidence="2">AP13</strain>
    </source>
</reference>
<evidence type="ECO:0000256" key="1">
    <source>
        <dbReference type="SAM" id="MobiDB-lite"/>
    </source>
</evidence>
<dbReference type="AlphaFoldDB" id="A0A8T0VMJ2"/>
<organism evidence="2 3">
    <name type="scientific">Panicum virgatum</name>
    <name type="common">Blackwell switchgrass</name>
    <dbReference type="NCBI Taxonomy" id="38727"/>
    <lineage>
        <taxon>Eukaryota</taxon>
        <taxon>Viridiplantae</taxon>
        <taxon>Streptophyta</taxon>
        <taxon>Embryophyta</taxon>
        <taxon>Tracheophyta</taxon>
        <taxon>Spermatophyta</taxon>
        <taxon>Magnoliopsida</taxon>
        <taxon>Liliopsida</taxon>
        <taxon>Poales</taxon>
        <taxon>Poaceae</taxon>
        <taxon>PACMAD clade</taxon>
        <taxon>Panicoideae</taxon>
        <taxon>Panicodae</taxon>
        <taxon>Paniceae</taxon>
        <taxon>Panicinae</taxon>
        <taxon>Panicum</taxon>
        <taxon>Panicum sect. Hiantes</taxon>
    </lineage>
</organism>
<protein>
    <submittedName>
        <fullName evidence="2">Uncharacterized protein</fullName>
    </submittedName>
</protein>
<feature type="compositionally biased region" description="Basic residues" evidence="1">
    <location>
        <begin position="51"/>
        <end position="60"/>
    </location>
</feature>
<evidence type="ECO:0000313" key="2">
    <source>
        <dbReference type="EMBL" id="KAG2635637.1"/>
    </source>
</evidence>
<gene>
    <name evidence="2" type="ORF">PVAP13_2NG398903</name>
</gene>
<feature type="non-terminal residue" evidence="2">
    <location>
        <position position="179"/>
    </location>
</feature>
<feature type="compositionally biased region" description="Low complexity" evidence="1">
    <location>
        <begin position="160"/>
        <end position="169"/>
    </location>
</feature>
<feature type="region of interest" description="Disordered" evidence="1">
    <location>
        <begin position="154"/>
        <end position="179"/>
    </location>
</feature>
<feature type="region of interest" description="Disordered" evidence="1">
    <location>
        <begin position="51"/>
        <end position="89"/>
    </location>
</feature>
<name>A0A8T0VMJ2_PANVG</name>
<feature type="compositionally biased region" description="Low complexity" evidence="1">
    <location>
        <begin position="114"/>
        <end position="124"/>
    </location>
</feature>
<dbReference type="Proteomes" id="UP000823388">
    <property type="component" value="Chromosome 2N"/>
</dbReference>
<keyword evidence="3" id="KW-1185">Reference proteome</keyword>
<sequence length="179" mass="20349">MNAMVDSIMDAVENAIKRGNQSGGVRRFMVQGAVRRALRDIQHQRIPLRRSNGHHERRHWNGTITSGGADATSAAKERQRRRHGWTSWGTSIPHQRRRCRELATGLRLRHQCRPSTPTTTAPPALLHRHRLQSPQRTPIREYPWGRIRLLRGGGVSPPLRATTRAGRGRFAPADQPPWP</sequence>
<accession>A0A8T0VMJ2</accession>
<comment type="caution">
    <text evidence="2">The sequence shown here is derived from an EMBL/GenBank/DDBJ whole genome shotgun (WGS) entry which is preliminary data.</text>
</comment>
<evidence type="ECO:0000313" key="3">
    <source>
        <dbReference type="Proteomes" id="UP000823388"/>
    </source>
</evidence>
<proteinExistence type="predicted"/>
<dbReference type="EMBL" id="CM029040">
    <property type="protein sequence ID" value="KAG2635637.1"/>
    <property type="molecule type" value="Genomic_DNA"/>
</dbReference>
<feature type="region of interest" description="Disordered" evidence="1">
    <location>
        <begin position="112"/>
        <end position="139"/>
    </location>
</feature>